<keyword evidence="1" id="KW-0472">Membrane</keyword>
<protein>
    <recommendedName>
        <fullName evidence="4">DUF4352 domain-containing protein</fullName>
    </recommendedName>
</protein>
<dbReference type="EMBL" id="BMDT01000002">
    <property type="protein sequence ID" value="GGI65000.1"/>
    <property type="molecule type" value="Genomic_DNA"/>
</dbReference>
<keyword evidence="1" id="KW-1133">Transmembrane helix</keyword>
<reference evidence="2" key="2">
    <citation type="submission" date="2020-09" db="EMBL/GenBank/DDBJ databases">
        <authorList>
            <person name="Sun Q."/>
            <person name="Sedlacek I."/>
        </authorList>
    </citation>
    <scope>NUCLEOTIDE SEQUENCE</scope>
    <source>
        <strain evidence="2">CCM 8433</strain>
    </source>
</reference>
<name>A0A917N3S6_9ENTE</name>
<gene>
    <name evidence="2" type="ORF">GCM10011482_06540</name>
</gene>
<dbReference type="AlphaFoldDB" id="A0A917N3S6"/>
<evidence type="ECO:0000256" key="1">
    <source>
        <dbReference type="SAM" id="Phobius"/>
    </source>
</evidence>
<evidence type="ECO:0008006" key="4">
    <source>
        <dbReference type="Google" id="ProtNLM"/>
    </source>
</evidence>
<reference evidence="2" key="1">
    <citation type="journal article" date="2014" name="Int. J. Syst. Evol. Microbiol.">
        <title>Complete genome sequence of Corynebacterium casei LMG S-19264T (=DSM 44701T), isolated from a smear-ripened cheese.</title>
        <authorList>
            <consortium name="US DOE Joint Genome Institute (JGI-PGF)"/>
            <person name="Walter F."/>
            <person name="Albersmeier A."/>
            <person name="Kalinowski J."/>
            <person name="Ruckert C."/>
        </authorList>
    </citation>
    <scope>NUCLEOTIDE SEQUENCE</scope>
    <source>
        <strain evidence="2">CCM 8433</strain>
    </source>
</reference>
<feature type="transmembrane region" description="Helical" evidence="1">
    <location>
        <begin position="7"/>
        <end position="25"/>
    </location>
</feature>
<keyword evidence="1" id="KW-0812">Transmembrane</keyword>
<sequence length="185" mass="21500">MNKKVKVTGIGMLVLMFFSFFVIRVRQVNDNVPNGFEIRQYRESEVAELENINVTVLSHSFGEVYQYDGGNPDDQYNFVPVTIEVKVQNNSPEFQDITSISQSALHMGYNYYNTLDVKFEDDQLKGHQETIVRFTYTVESKYLEKGALKFVLSSNFLTSFDEKGYMELYKEKKFKGIVFSLNEQI</sequence>
<dbReference type="Proteomes" id="UP000622610">
    <property type="component" value="Unassembled WGS sequence"/>
</dbReference>
<keyword evidence="3" id="KW-1185">Reference proteome</keyword>
<accession>A0A917N3S6</accession>
<proteinExistence type="predicted"/>
<evidence type="ECO:0000313" key="2">
    <source>
        <dbReference type="EMBL" id="GGI65000.1"/>
    </source>
</evidence>
<evidence type="ECO:0000313" key="3">
    <source>
        <dbReference type="Proteomes" id="UP000622610"/>
    </source>
</evidence>
<dbReference type="RefSeq" id="WP_188366845.1">
    <property type="nucleotide sequence ID" value="NZ_BMDT01000002.1"/>
</dbReference>
<organism evidence="2 3">
    <name type="scientific">Enterococcus alcedinis</name>
    <dbReference type="NCBI Taxonomy" id="1274384"/>
    <lineage>
        <taxon>Bacteria</taxon>
        <taxon>Bacillati</taxon>
        <taxon>Bacillota</taxon>
        <taxon>Bacilli</taxon>
        <taxon>Lactobacillales</taxon>
        <taxon>Enterococcaceae</taxon>
        <taxon>Enterococcus</taxon>
    </lineage>
</organism>
<comment type="caution">
    <text evidence="2">The sequence shown here is derived from an EMBL/GenBank/DDBJ whole genome shotgun (WGS) entry which is preliminary data.</text>
</comment>